<evidence type="ECO:0000313" key="4">
    <source>
        <dbReference type="Proteomes" id="UP000287605"/>
    </source>
</evidence>
<dbReference type="OrthoDB" id="7441206at2"/>
<dbReference type="Proteomes" id="UP000287605">
    <property type="component" value="Unassembled WGS sequence"/>
</dbReference>
<dbReference type="EMBL" id="NGKA01000037">
    <property type="protein sequence ID" value="RSU07638.1"/>
    <property type="molecule type" value="Genomic_DNA"/>
</dbReference>
<name>A0A430AHX3_9ENTE</name>
<gene>
    <name evidence="3" type="ORF">CBF29_13280</name>
</gene>
<dbReference type="Pfam" id="PF20906">
    <property type="entry name" value="S-Me-THD_C"/>
    <property type="match status" value="1"/>
</dbReference>
<dbReference type="InterPro" id="IPR048350">
    <property type="entry name" value="S-Me-THD-like_C"/>
</dbReference>
<evidence type="ECO:0000259" key="1">
    <source>
        <dbReference type="Pfam" id="PF06032"/>
    </source>
</evidence>
<proteinExistence type="predicted"/>
<dbReference type="AlphaFoldDB" id="A0A430AHX3"/>
<accession>A0A430AHX3</accession>
<dbReference type="InterPro" id="IPR010318">
    <property type="entry name" value="S-Me-THD_N"/>
</dbReference>
<evidence type="ECO:0008006" key="5">
    <source>
        <dbReference type="Google" id="ProtNLM"/>
    </source>
</evidence>
<feature type="domain" description="S-Me-THD-like C-terminal" evidence="2">
    <location>
        <begin position="176"/>
        <end position="331"/>
    </location>
</feature>
<sequence length="362" mass="38858">MTLIINKDNLKAIAIGGLILGGGGGGSLEEGIKLGEEALFYQSELKLVDFTDLSEHANVLTISAVGAPSSTEHFVTPKDFVRIVDLFEKLSDDSVDALITNEMGGGSSFNTFIPSALKQLPILDAACNGRAHPLGTMGAMGLSETEGYQTIQTAVGGNKEFGKYLELVVRGTVNTTSSLVRQAAVEAGGLVVVARNMVKKDFIAKNGALGTLKQSCELGAAFLAEDNPEDRVRSVINYLGGEIVCQGTIQNLSLEMSGGLDKGAFEICHGLECFKLFIWNEYMALDRDGRRLGTFPDLLMTFDAVTGMPITSAELSEGQEVFVIQVPFQNLFLGAGMREQSGYQRIEEALGIEIVPYVHELF</sequence>
<feature type="domain" description="S-Me-THD N-terminal" evidence="1">
    <location>
        <begin position="9"/>
        <end position="143"/>
    </location>
</feature>
<dbReference type="RefSeq" id="WP_126810192.1">
    <property type="nucleotide sequence ID" value="NZ_NGKA01000037.1"/>
</dbReference>
<organism evidence="3 4">
    <name type="scientific">Vagococcus elongatus</name>
    <dbReference type="NCBI Taxonomy" id="180344"/>
    <lineage>
        <taxon>Bacteria</taxon>
        <taxon>Bacillati</taxon>
        <taxon>Bacillota</taxon>
        <taxon>Bacilli</taxon>
        <taxon>Lactobacillales</taxon>
        <taxon>Enterococcaceae</taxon>
        <taxon>Vagococcus</taxon>
    </lineage>
</organism>
<evidence type="ECO:0000259" key="2">
    <source>
        <dbReference type="Pfam" id="PF20906"/>
    </source>
</evidence>
<dbReference type="SUPFAM" id="SSF160991">
    <property type="entry name" value="CV3147-like"/>
    <property type="match status" value="1"/>
</dbReference>
<dbReference type="InterPro" id="IPR027479">
    <property type="entry name" value="S-Me-THD_N_sf"/>
</dbReference>
<dbReference type="InterPro" id="IPR024071">
    <property type="entry name" value="S-Me-THD_C_sf"/>
</dbReference>
<evidence type="ECO:0000313" key="3">
    <source>
        <dbReference type="EMBL" id="RSU07638.1"/>
    </source>
</evidence>
<protein>
    <recommendedName>
        <fullName evidence="5">DUF917 domain-containing protein</fullName>
    </recommendedName>
</protein>
<dbReference type="Gene3D" id="2.40.390.10">
    <property type="entry name" value="CV3147-like"/>
    <property type="match status" value="1"/>
</dbReference>
<dbReference type="Gene3D" id="3.40.1610.10">
    <property type="entry name" value="CV3147-like domain"/>
    <property type="match status" value="1"/>
</dbReference>
<reference evidence="3 4" key="1">
    <citation type="submission" date="2017-05" db="EMBL/GenBank/DDBJ databases">
        <title>Vagococcus spp. assemblies.</title>
        <authorList>
            <person name="Gulvik C.A."/>
        </authorList>
    </citation>
    <scope>NUCLEOTIDE SEQUENCE [LARGE SCALE GENOMIC DNA]</scope>
    <source>
        <strain evidence="3 4">CCUG 51432</strain>
    </source>
</reference>
<keyword evidence="4" id="KW-1185">Reference proteome</keyword>
<dbReference type="Pfam" id="PF06032">
    <property type="entry name" value="S-Me-THD_N"/>
    <property type="match status" value="1"/>
</dbReference>
<comment type="caution">
    <text evidence="3">The sequence shown here is derived from an EMBL/GenBank/DDBJ whole genome shotgun (WGS) entry which is preliminary data.</text>
</comment>